<feature type="domain" description="YgjP-like metallopeptidase" evidence="1">
    <location>
        <begin position="35"/>
        <end position="213"/>
    </location>
</feature>
<accession>A0A2M8L157</accession>
<evidence type="ECO:0000313" key="2">
    <source>
        <dbReference type="EMBL" id="PJE66665.1"/>
    </source>
</evidence>
<dbReference type="Proteomes" id="UP000229766">
    <property type="component" value="Unassembled WGS sequence"/>
</dbReference>
<evidence type="ECO:0000259" key="1">
    <source>
        <dbReference type="Pfam" id="PF01863"/>
    </source>
</evidence>
<dbReference type="AlphaFoldDB" id="A0A2M8L157"/>
<protein>
    <recommendedName>
        <fullName evidence="1">YgjP-like metallopeptidase domain-containing protein</fullName>
    </recommendedName>
</protein>
<dbReference type="PANTHER" id="PTHR30399">
    <property type="entry name" value="UNCHARACTERIZED PROTEIN YGJP"/>
    <property type="match status" value="1"/>
</dbReference>
<dbReference type="CDD" id="cd07344">
    <property type="entry name" value="M48_yhfN_like"/>
    <property type="match status" value="1"/>
</dbReference>
<sequence>MENFKVEVKKGKSLLGWRLKIVDHNTVGITVGRFEKWEKIIEDKKEWILHQLAKMPAKKNLINQKEINILNNEYSLNISEGNSDSLIFFEEEKEIKIRTKTITDNYIKKLIDKKIRPKALKIIRDKTRELAKKFDIKIGDIKIKNQKTRFGSCAVNGNLNFNWQIIMFPIDKFEHVILHELTHILEHNHSHRFWGKLAEMDKNCYQNNEWLKTEATKCFIV</sequence>
<organism evidence="2 3">
    <name type="scientific">Candidatus Shapirobacteria bacterium CG10_big_fil_rev_8_21_14_0_10_36_6</name>
    <dbReference type="NCBI Taxonomy" id="1974886"/>
    <lineage>
        <taxon>Bacteria</taxon>
        <taxon>Candidatus Shapironibacteriota</taxon>
    </lineage>
</organism>
<proteinExistence type="predicted"/>
<dbReference type="PANTHER" id="PTHR30399:SF1">
    <property type="entry name" value="UTP PYROPHOSPHATASE"/>
    <property type="match status" value="1"/>
</dbReference>
<dbReference type="Pfam" id="PF01863">
    <property type="entry name" value="YgjP-like"/>
    <property type="match status" value="1"/>
</dbReference>
<dbReference type="EMBL" id="PFEI01000169">
    <property type="protein sequence ID" value="PJE66665.1"/>
    <property type="molecule type" value="Genomic_DNA"/>
</dbReference>
<dbReference type="Gene3D" id="3.30.2010.10">
    <property type="entry name" value="Metalloproteases ('zincins'), catalytic domain"/>
    <property type="match status" value="1"/>
</dbReference>
<gene>
    <name evidence="2" type="ORF">COU93_03100</name>
</gene>
<evidence type="ECO:0000313" key="3">
    <source>
        <dbReference type="Proteomes" id="UP000229766"/>
    </source>
</evidence>
<name>A0A2M8L157_9BACT</name>
<reference evidence="3" key="1">
    <citation type="submission" date="2017-09" db="EMBL/GenBank/DDBJ databases">
        <title>Depth-based differentiation of microbial function through sediment-hosted aquifers and enrichment of novel symbionts in the deep terrestrial subsurface.</title>
        <authorList>
            <person name="Probst A.J."/>
            <person name="Ladd B."/>
            <person name="Jarett J.K."/>
            <person name="Geller-Mcgrath D.E."/>
            <person name="Sieber C.M.K."/>
            <person name="Emerson J.B."/>
            <person name="Anantharaman K."/>
            <person name="Thomas B.C."/>
            <person name="Malmstrom R."/>
            <person name="Stieglmeier M."/>
            <person name="Klingl A."/>
            <person name="Woyke T."/>
            <person name="Ryan C.M."/>
            <person name="Banfield J.F."/>
        </authorList>
    </citation>
    <scope>NUCLEOTIDE SEQUENCE [LARGE SCALE GENOMIC DNA]</scope>
</reference>
<dbReference type="InterPro" id="IPR002725">
    <property type="entry name" value="YgjP-like_metallopeptidase"/>
</dbReference>
<comment type="caution">
    <text evidence="2">The sequence shown here is derived from an EMBL/GenBank/DDBJ whole genome shotgun (WGS) entry which is preliminary data.</text>
</comment>
<dbReference type="InterPro" id="IPR053136">
    <property type="entry name" value="UTP_pyrophosphatase-like"/>
</dbReference>